<dbReference type="Proteomes" id="UP001597201">
    <property type="component" value="Unassembled WGS sequence"/>
</dbReference>
<gene>
    <name evidence="7" type="ORF">ACFQ39_13155</name>
</gene>
<evidence type="ECO:0000259" key="5">
    <source>
        <dbReference type="Pfam" id="PF04542"/>
    </source>
</evidence>
<evidence type="ECO:0000256" key="3">
    <source>
        <dbReference type="ARBA" id="ARBA00023082"/>
    </source>
</evidence>
<reference evidence="8" key="1">
    <citation type="journal article" date="2019" name="Int. J. Syst. Evol. Microbiol.">
        <title>The Global Catalogue of Microorganisms (GCM) 10K type strain sequencing project: providing services to taxonomists for standard genome sequencing and annotation.</title>
        <authorList>
            <consortium name="The Broad Institute Genomics Platform"/>
            <consortium name="The Broad Institute Genome Sequencing Center for Infectious Disease"/>
            <person name="Wu L."/>
            <person name="Ma J."/>
        </authorList>
    </citation>
    <scope>NUCLEOTIDE SEQUENCE [LARGE SCALE GENOMIC DNA]</scope>
    <source>
        <strain evidence="8">CCUG 61485</strain>
    </source>
</reference>
<dbReference type="PANTHER" id="PTHR43133">
    <property type="entry name" value="RNA POLYMERASE ECF-TYPE SIGMA FACTO"/>
    <property type="match status" value="1"/>
</dbReference>
<dbReference type="InterPro" id="IPR007627">
    <property type="entry name" value="RNA_pol_sigma70_r2"/>
</dbReference>
<evidence type="ECO:0000256" key="4">
    <source>
        <dbReference type="ARBA" id="ARBA00023163"/>
    </source>
</evidence>
<dbReference type="NCBIfam" id="TIGR02937">
    <property type="entry name" value="sigma70-ECF"/>
    <property type="match status" value="1"/>
</dbReference>
<name>A0ABW3Y696_9FLAO</name>
<dbReference type="InterPro" id="IPR013324">
    <property type="entry name" value="RNA_pol_sigma_r3/r4-like"/>
</dbReference>
<evidence type="ECO:0000259" key="6">
    <source>
        <dbReference type="Pfam" id="PF08281"/>
    </source>
</evidence>
<dbReference type="SUPFAM" id="SSF88946">
    <property type="entry name" value="Sigma2 domain of RNA polymerase sigma factors"/>
    <property type="match status" value="1"/>
</dbReference>
<dbReference type="InterPro" id="IPR013249">
    <property type="entry name" value="RNA_pol_sigma70_r4_t2"/>
</dbReference>
<dbReference type="PANTHER" id="PTHR43133:SF46">
    <property type="entry name" value="RNA POLYMERASE SIGMA-70 FACTOR ECF SUBFAMILY"/>
    <property type="match status" value="1"/>
</dbReference>
<feature type="domain" description="RNA polymerase sigma factor 70 region 4 type 2" evidence="6">
    <location>
        <begin position="120"/>
        <end position="171"/>
    </location>
</feature>
<organism evidence="7 8">
    <name type="scientific">Namhaeicola litoreus</name>
    <dbReference type="NCBI Taxonomy" id="1052145"/>
    <lineage>
        <taxon>Bacteria</taxon>
        <taxon>Pseudomonadati</taxon>
        <taxon>Bacteroidota</taxon>
        <taxon>Flavobacteriia</taxon>
        <taxon>Flavobacteriales</taxon>
        <taxon>Flavobacteriaceae</taxon>
        <taxon>Namhaeicola</taxon>
    </lineage>
</organism>
<dbReference type="EMBL" id="JBHTMY010000003">
    <property type="protein sequence ID" value="MFD1316567.1"/>
    <property type="molecule type" value="Genomic_DNA"/>
</dbReference>
<evidence type="ECO:0000256" key="2">
    <source>
        <dbReference type="ARBA" id="ARBA00023015"/>
    </source>
</evidence>
<dbReference type="InterPro" id="IPR036388">
    <property type="entry name" value="WH-like_DNA-bd_sf"/>
</dbReference>
<feature type="domain" description="RNA polymerase sigma-70 region 2" evidence="5">
    <location>
        <begin position="25"/>
        <end position="90"/>
    </location>
</feature>
<proteinExistence type="inferred from homology"/>
<dbReference type="SUPFAM" id="SSF88659">
    <property type="entry name" value="Sigma3 and sigma4 domains of RNA polymerase sigma factors"/>
    <property type="match status" value="1"/>
</dbReference>
<evidence type="ECO:0000313" key="7">
    <source>
        <dbReference type="EMBL" id="MFD1316567.1"/>
    </source>
</evidence>
<evidence type="ECO:0000256" key="1">
    <source>
        <dbReference type="ARBA" id="ARBA00010641"/>
    </source>
</evidence>
<sequence>MSEAAEINLLVEKCKKNDRRSQLQLYDQYCSAMYHIAARYLPEGAAAQDAMQDGFIKAFTHIESFNNQASFGAWLKRIIVNTCLDVLKAKKIDEIPIENVSLTLIDQDDWQVPDETTYKKVIRAIDELPQSYKHVVKLYLLEGYDHSEISEILMISEVNSRTKLARGKEKLLKLLKEN</sequence>
<comment type="similarity">
    <text evidence="1">Belongs to the sigma-70 factor family. ECF subfamily.</text>
</comment>
<dbReference type="RefSeq" id="WP_377179667.1">
    <property type="nucleotide sequence ID" value="NZ_JBHTMY010000003.1"/>
</dbReference>
<dbReference type="Gene3D" id="1.10.10.10">
    <property type="entry name" value="Winged helix-like DNA-binding domain superfamily/Winged helix DNA-binding domain"/>
    <property type="match status" value="1"/>
</dbReference>
<dbReference type="InterPro" id="IPR014284">
    <property type="entry name" value="RNA_pol_sigma-70_dom"/>
</dbReference>
<keyword evidence="3" id="KW-0731">Sigma factor</keyword>
<keyword evidence="4" id="KW-0804">Transcription</keyword>
<dbReference type="InterPro" id="IPR039425">
    <property type="entry name" value="RNA_pol_sigma-70-like"/>
</dbReference>
<dbReference type="Gene3D" id="1.10.1740.10">
    <property type="match status" value="1"/>
</dbReference>
<keyword evidence="2" id="KW-0805">Transcription regulation</keyword>
<dbReference type="InterPro" id="IPR013325">
    <property type="entry name" value="RNA_pol_sigma_r2"/>
</dbReference>
<dbReference type="Pfam" id="PF08281">
    <property type="entry name" value="Sigma70_r4_2"/>
    <property type="match status" value="1"/>
</dbReference>
<protein>
    <submittedName>
        <fullName evidence="7">RNA polymerase sigma factor</fullName>
    </submittedName>
</protein>
<accession>A0ABW3Y696</accession>
<comment type="caution">
    <text evidence="7">The sequence shown here is derived from an EMBL/GenBank/DDBJ whole genome shotgun (WGS) entry which is preliminary data.</text>
</comment>
<dbReference type="Pfam" id="PF04542">
    <property type="entry name" value="Sigma70_r2"/>
    <property type="match status" value="1"/>
</dbReference>
<evidence type="ECO:0000313" key="8">
    <source>
        <dbReference type="Proteomes" id="UP001597201"/>
    </source>
</evidence>
<keyword evidence="8" id="KW-1185">Reference proteome</keyword>